<dbReference type="PRINTS" id="PR00080">
    <property type="entry name" value="SDRFAMILY"/>
</dbReference>
<sequence length="263" mass="27085">MAIGCDGKIALVVGGTRGIGRAAALALAEAGATVVPTGRSRESAAEVSAEIAKLGAKTLPLAFDVNDPEASAAAVDEVVRQFGRLDVLVGNAGISPYWKRSEQITPAMWDEVMGVNLRGLFFCMQAAGRHMLGRGSGSIIAVSSVTASVGVVRGLPYIASKGGLEATIRALAVEWGDRNVRVNGVAPGYVSTDLTHGLRDNADLSSTLLETIPLGRFAEPAEVAGMIVYLASDAASYVTGQSFIVDGGFAAGKLTVRKNGRPA</sequence>
<dbReference type="NCBIfam" id="NF005559">
    <property type="entry name" value="PRK07231.1"/>
    <property type="match status" value="1"/>
</dbReference>
<accession>A0A5J6MS21</accession>
<dbReference type="RefSeq" id="WP_151114589.1">
    <property type="nucleotide sequence ID" value="NZ_CP042582.1"/>
</dbReference>
<gene>
    <name evidence="3" type="ORF">FRZ61_02650</name>
</gene>
<dbReference type="SUPFAM" id="SSF51735">
    <property type="entry name" value="NAD(P)-binding Rossmann-fold domains"/>
    <property type="match status" value="1"/>
</dbReference>
<comment type="similarity">
    <text evidence="1">Belongs to the short-chain dehydrogenases/reductases (SDR) family.</text>
</comment>
<dbReference type="InterPro" id="IPR036291">
    <property type="entry name" value="NAD(P)-bd_dom_sf"/>
</dbReference>
<dbReference type="GO" id="GO:0016616">
    <property type="term" value="F:oxidoreductase activity, acting on the CH-OH group of donors, NAD or NADP as acceptor"/>
    <property type="evidence" value="ECO:0007669"/>
    <property type="project" value="TreeGrafter"/>
</dbReference>
<dbReference type="OrthoDB" id="286404at2"/>
<name>A0A5J6MS21_9PROT</name>
<keyword evidence="4" id="KW-1185">Reference proteome</keyword>
<dbReference type="PANTHER" id="PTHR42760">
    <property type="entry name" value="SHORT-CHAIN DEHYDROGENASES/REDUCTASES FAMILY MEMBER"/>
    <property type="match status" value="1"/>
</dbReference>
<dbReference type="EMBL" id="CP042582">
    <property type="protein sequence ID" value="QEX20348.1"/>
    <property type="molecule type" value="Genomic_DNA"/>
</dbReference>
<dbReference type="Proteomes" id="UP000325797">
    <property type="component" value="Chromosome"/>
</dbReference>
<dbReference type="KEGG" id="hadh:FRZ61_02650"/>
<evidence type="ECO:0000313" key="4">
    <source>
        <dbReference type="Proteomes" id="UP000325797"/>
    </source>
</evidence>
<evidence type="ECO:0000256" key="2">
    <source>
        <dbReference type="ARBA" id="ARBA00023002"/>
    </source>
</evidence>
<dbReference type="Gene3D" id="3.40.50.720">
    <property type="entry name" value="NAD(P)-binding Rossmann-like Domain"/>
    <property type="match status" value="1"/>
</dbReference>
<evidence type="ECO:0000313" key="3">
    <source>
        <dbReference type="EMBL" id="QEX20348.1"/>
    </source>
</evidence>
<reference evidence="3 4" key="1">
    <citation type="submission" date="2019-08" db="EMBL/GenBank/DDBJ databases">
        <title>Hyperibacter terrae gen. nov., sp. nov. and Hyperibacter viscosus sp. nov., two new members in the family Rhodospirillaceae isolated from the rhizosphere of Hypericum perforatum.</title>
        <authorList>
            <person name="Noviana Z."/>
        </authorList>
    </citation>
    <scope>NUCLEOTIDE SEQUENCE [LARGE SCALE GENOMIC DNA]</scope>
    <source>
        <strain evidence="3 4">R5959</strain>
    </source>
</reference>
<keyword evidence="2" id="KW-0560">Oxidoreductase</keyword>
<proteinExistence type="inferred from homology"/>
<dbReference type="Pfam" id="PF13561">
    <property type="entry name" value="adh_short_C2"/>
    <property type="match status" value="1"/>
</dbReference>
<dbReference type="AlphaFoldDB" id="A0A5J6MS21"/>
<dbReference type="InterPro" id="IPR002347">
    <property type="entry name" value="SDR_fam"/>
</dbReference>
<dbReference type="PANTHER" id="PTHR42760:SF115">
    <property type="entry name" value="3-OXOACYL-[ACYL-CARRIER-PROTEIN] REDUCTASE FABG"/>
    <property type="match status" value="1"/>
</dbReference>
<organism evidence="3 4">
    <name type="scientific">Hypericibacter adhaerens</name>
    <dbReference type="NCBI Taxonomy" id="2602016"/>
    <lineage>
        <taxon>Bacteria</taxon>
        <taxon>Pseudomonadati</taxon>
        <taxon>Pseudomonadota</taxon>
        <taxon>Alphaproteobacteria</taxon>
        <taxon>Rhodospirillales</taxon>
        <taxon>Dongiaceae</taxon>
        <taxon>Hypericibacter</taxon>
    </lineage>
</organism>
<dbReference type="FunFam" id="3.40.50.720:FF:000084">
    <property type="entry name" value="Short-chain dehydrogenase reductase"/>
    <property type="match status" value="1"/>
</dbReference>
<evidence type="ECO:0000256" key="1">
    <source>
        <dbReference type="ARBA" id="ARBA00006484"/>
    </source>
</evidence>
<dbReference type="PRINTS" id="PR00081">
    <property type="entry name" value="GDHRDH"/>
</dbReference>
<protein>
    <submittedName>
        <fullName evidence="3">Short-chain dehydrogenase</fullName>
    </submittedName>
</protein>